<dbReference type="GO" id="GO:0004301">
    <property type="term" value="F:epoxide hydrolase activity"/>
    <property type="evidence" value="ECO:0007669"/>
    <property type="project" value="TreeGrafter"/>
</dbReference>
<sequence>MKMTPFTVHIHEDEIQELKRRLHQTRWPDEIPGANWDYGIPLSFMKDMIAYWKEEFDWRAVERRINSFSNYIATIDGMDIHFIYAKGSGPNPIPIVIPHGWPSTFYEMIDLIPYLAHPDRYGGDAALSFDVILPSIPGHGFSGIPREPGFEDRQAADLLVKLMHGLGYERFGAHGYDLGASVLGLLCLDHPERVIGYHTTSPGNPSPFLTKDAQLSEAEQVFLACSAQWYREEGGYAHILGTKPQTSAYALHDSPAGLAAFILEKWHYWTGPASGDLLRHFSKEDLLANVSIYWFTKTINAANRYYYEGKHIQWPGPEDVCLVPHGVALTATQPHERPPREYVERLFPNIRQWEELHAGGHFVALEEPERVAGQIRSFFAGIR</sequence>
<comment type="similarity">
    <text evidence="1">Belongs to the peptidase S33 family.</text>
</comment>
<dbReference type="EMBL" id="JAMDMM010000019">
    <property type="protein sequence ID" value="MCY9607278.1"/>
    <property type="molecule type" value="Genomic_DNA"/>
</dbReference>
<feature type="active site" description="Nucleophile" evidence="4">
    <location>
        <position position="177"/>
    </location>
</feature>
<dbReference type="InterPro" id="IPR016292">
    <property type="entry name" value="Epoxide_hydrolase"/>
</dbReference>
<dbReference type="PRINTS" id="PR00412">
    <property type="entry name" value="EPOXHYDRLASE"/>
</dbReference>
<reference evidence="6 9" key="2">
    <citation type="submission" date="2022-05" db="EMBL/GenBank/DDBJ databases">
        <title>Genome Sequencing of Bee-Associated Microbes.</title>
        <authorList>
            <person name="Dunlap C."/>
        </authorList>
    </citation>
    <scope>NUCLEOTIDE SEQUENCE [LARGE SCALE GENOMIC DNA]</scope>
    <source>
        <strain evidence="6 9">NRRL B-14613</strain>
    </source>
</reference>
<dbReference type="Pfam" id="PF06441">
    <property type="entry name" value="EHN"/>
    <property type="match status" value="1"/>
</dbReference>
<feature type="domain" description="Epoxide hydrolase N-terminal" evidence="5">
    <location>
        <begin position="3"/>
        <end position="108"/>
    </location>
</feature>
<dbReference type="Proteomes" id="UP001209276">
    <property type="component" value="Unassembled WGS sequence"/>
</dbReference>
<dbReference type="PANTHER" id="PTHR21661:SF35">
    <property type="entry name" value="EPOXIDE HYDROLASE"/>
    <property type="match status" value="1"/>
</dbReference>
<dbReference type="InterPro" id="IPR010497">
    <property type="entry name" value="Epoxide_hydro_N"/>
</dbReference>
<dbReference type="PIRSF" id="PIRSF001112">
    <property type="entry name" value="Epoxide_hydrolase"/>
    <property type="match status" value="1"/>
</dbReference>
<dbReference type="AlphaFoldDB" id="A0AAP9DU91"/>
<dbReference type="GO" id="GO:0097176">
    <property type="term" value="P:epoxide metabolic process"/>
    <property type="evidence" value="ECO:0007669"/>
    <property type="project" value="TreeGrafter"/>
</dbReference>
<keyword evidence="9" id="KW-1185">Reference proteome</keyword>
<evidence type="ECO:0000313" key="9">
    <source>
        <dbReference type="Proteomes" id="UP001209276"/>
    </source>
</evidence>
<dbReference type="GeneID" id="76996886"/>
<evidence type="ECO:0000313" key="8">
    <source>
        <dbReference type="Proteomes" id="UP000315377"/>
    </source>
</evidence>
<evidence type="ECO:0000313" key="7">
    <source>
        <dbReference type="EMBL" id="QDM44309.1"/>
    </source>
</evidence>
<dbReference type="PANTHER" id="PTHR21661">
    <property type="entry name" value="EPOXIDE HYDROLASE 1-RELATED"/>
    <property type="match status" value="1"/>
</dbReference>
<dbReference type="EMBL" id="CP041405">
    <property type="protein sequence ID" value="QDM44309.1"/>
    <property type="molecule type" value="Genomic_DNA"/>
</dbReference>
<evidence type="ECO:0000256" key="4">
    <source>
        <dbReference type="PIRSR" id="PIRSR001112-1"/>
    </source>
</evidence>
<dbReference type="SMR" id="A0AAP9DU91"/>
<evidence type="ECO:0000259" key="5">
    <source>
        <dbReference type="Pfam" id="PF06441"/>
    </source>
</evidence>
<organism evidence="7 8">
    <name type="scientific">Paenibacillus thiaminolyticus</name>
    <name type="common">Bacillus thiaminolyticus</name>
    <dbReference type="NCBI Taxonomy" id="49283"/>
    <lineage>
        <taxon>Bacteria</taxon>
        <taxon>Bacillati</taxon>
        <taxon>Bacillota</taxon>
        <taxon>Bacilli</taxon>
        <taxon>Bacillales</taxon>
        <taxon>Paenibacillaceae</taxon>
        <taxon>Paenibacillus</taxon>
    </lineage>
</organism>
<proteinExistence type="inferred from homology"/>
<feature type="active site" description="Proton acceptor" evidence="4">
    <location>
        <position position="361"/>
    </location>
</feature>
<evidence type="ECO:0000256" key="2">
    <source>
        <dbReference type="ARBA" id="ARBA00022797"/>
    </source>
</evidence>
<dbReference type="Proteomes" id="UP000315377">
    <property type="component" value="Chromosome"/>
</dbReference>
<gene>
    <name evidence="7" type="ORF">FLT43_13035</name>
    <name evidence="6" type="ORF">M5W83_08965</name>
</gene>
<evidence type="ECO:0000313" key="6">
    <source>
        <dbReference type="EMBL" id="MCY9607278.1"/>
    </source>
</evidence>
<evidence type="ECO:0000256" key="3">
    <source>
        <dbReference type="ARBA" id="ARBA00022801"/>
    </source>
</evidence>
<accession>A0AAP9DU91</accession>
<evidence type="ECO:0000256" key="1">
    <source>
        <dbReference type="ARBA" id="ARBA00010088"/>
    </source>
</evidence>
<dbReference type="InterPro" id="IPR000639">
    <property type="entry name" value="Epox_hydrolase-like"/>
</dbReference>
<dbReference type="Gene3D" id="3.40.50.1820">
    <property type="entry name" value="alpha/beta hydrolase"/>
    <property type="match status" value="1"/>
</dbReference>
<name>A0AAP9DU91_PANTH</name>
<protein>
    <submittedName>
        <fullName evidence="7">Epoxide hydrolase</fullName>
    </submittedName>
</protein>
<dbReference type="SUPFAM" id="SSF53474">
    <property type="entry name" value="alpha/beta-Hydrolases"/>
    <property type="match status" value="1"/>
</dbReference>
<reference evidence="7 8" key="1">
    <citation type="submission" date="2019-07" db="EMBL/GenBank/DDBJ databases">
        <title>Paenibacillus thiaminolyticus NRRL B-4156.</title>
        <authorList>
            <person name="Hehnly C."/>
            <person name="Zhang L."/>
        </authorList>
    </citation>
    <scope>NUCLEOTIDE SEQUENCE [LARGE SCALE GENOMIC DNA]</scope>
    <source>
        <strain evidence="7 8">NRRL B-4156</strain>
    </source>
</reference>
<keyword evidence="2" id="KW-0058">Aromatic hydrocarbons catabolism</keyword>
<dbReference type="InterPro" id="IPR029058">
    <property type="entry name" value="AB_hydrolase_fold"/>
</dbReference>
<keyword evidence="3 7" id="KW-0378">Hydrolase</keyword>
<dbReference type="RefSeq" id="WP_087444515.1">
    <property type="nucleotide sequence ID" value="NZ_CABMNB010000047.1"/>
</dbReference>
<feature type="active site" description="Proton donor" evidence="4">
    <location>
        <position position="306"/>
    </location>
</feature>